<evidence type="ECO:0000256" key="5">
    <source>
        <dbReference type="ARBA" id="ARBA00023136"/>
    </source>
</evidence>
<dbReference type="Pfam" id="PF11700">
    <property type="entry name" value="ATG22"/>
    <property type="match status" value="1"/>
</dbReference>
<dbReference type="InterPro" id="IPR036259">
    <property type="entry name" value="MFS_trans_sf"/>
</dbReference>
<feature type="transmembrane region" description="Helical" evidence="6">
    <location>
        <begin position="159"/>
        <end position="180"/>
    </location>
</feature>
<feature type="domain" description="Major facilitator superfamily (MFS) profile" evidence="7">
    <location>
        <begin position="245"/>
        <end position="449"/>
    </location>
</feature>
<gene>
    <name evidence="8" type="ORF">AsAng_0023810</name>
</gene>
<evidence type="ECO:0000259" key="7">
    <source>
        <dbReference type="PROSITE" id="PS50850"/>
    </source>
</evidence>
<dbReference type="InterPro" id="IPR024671">
    <property type="entry name" value="Atg22-like"/>
</dbReference>
<feature type="transmembrane region" description="Helical" evidence="6">
    <location>
        <begin position="370"/>
        <end position="394"/>
    </location>
</feature>
<feature type="transmembrane region" description="Helical" evidence="6">
    <location>
        <begin position="12"/>
        <end position="35"/>
    </location>
</feature>
<keyword evidence="4 6" id="KW-1133">Transmembrane helix</keyword>
<feature type="transmembrane region" description="Helical" evidence="6">
    <location>
        <begin position="282"/>
        <end position="304"/>
    </location>
</feature>
<accession>A0A916DTC5</accession>
<dbReference type="InterPro" id="IPR050495">
    <property type="entry name" value="ATG22/LtaA_families"/>
</dbReference>
<dbReference type="GO" id="GO:0012505">
    <property type="term" value="C:endomembrane system"/>
    <property type="evidence" value="ECO:0007669"/>
    <property type="project" value="UniProtKB-SubCell"/>
</dbReference>
<evidence type="ECO:0000256" key="2">
    <source>
        <dbReference type="ARBA" id="ARBA00022448"/>
    </source>
</evidence>
<feature type="transmembrane region" description="Helical" evidence="6">
    <location>
        <begin position="311"/>
        <end position="331"/>
    </location>
</feature>
<reference evidence="8" key="1">
    <citation type="submission" date="2022-09" db="EMBL/GenBank/DDBJ databases">
        <title>Aureispira anguillicida sp. nov., isolated from Leptocephalus of Japanese eel Anguilla japonica.</title>
        <authorList>
            <person name="Yuasa K."/>
            <person name="Mekata T."/>
            <person name="Ikunari K."/>
        </authorList>
    </citation>
    <scope>NUCLEOTIDE SEQUENCE</scope>
    <source>
        <strain evidence="8">EL160426</strain>
    </source>
</reference>
<feature type="transmembrane region" description="Helical" evidence="6">
    <location>
        <begin position="192"/>
        <end position="212"/>
    </location>
</feature>
<feature type="transmembrane region" description="Helical" evidence="6">
    <location>
        <begin position="117"/>
        <end position="139"/>
    </location>
</feature>
<feature type="transmembrane region" description="Helical" evidence="6">
    <location>
        <begin position="249"/>
        <end position="270"/>
    </location>
</feature>
<dbReference type="InterPro" id="IPR020846">
    <property type="entry name" value="MFS_dom"/>
</dbReference>
<dbReference type="Proteomes" id="UP001060919">
    <property type="component" value="Chromosome"/>
</dbReference>
<evidence type="ECO:0000256" key="4">
    <source>
        <dbReference type="ARBA" id="ARBA00022989"/>
    </source>
</evidence>
<dbReference type="KEGG" id="aup:AsAng_0023810"/>
<keyword evidence="2" id="KW-0813">Transport</keyword>
<evidence type="ECO:0000313" key="9">
    <source>
        <dbReference type="Proteomes" id="UP001060919"/>
    </source>
</evidence>
<evidence type="ECO:0000256" key="1">
    <source>
        <dbReference type="ARBA" id="ARBA00004127"/>
    </source>
</evidence>
<dbReference type="PANTHER" id="PTHR23519:SF1">
    <property type="entry name" value="AUTOPHAGY-RELATED PROTEIN 22"/>
    <property type="match status" value="1"/>
</dbReference>
<protein>
    <submittedName>
        <fullName evidence="8">MFS transporter</fullName>
    </submittedName>
</protein>
<feature type="transmembrane region" description="Helical" evidence="6">
    <location>
        <begin position="92"/>
        <end position="111"/>
    </location>
</feature>
<feature type="transmembrane region" description="Helical" evidence="6">
    <location>
        <begin position="55"/>
        <end position="80"/>
    </location>
</feature>
<keyword evidence="3 6" id="KW-0812">Transmembrane</keyword>
<dbReference type="PANTHER" id="PTHR23519">
    <property type="entry name" value="AUTOPHAGY-RELATED PROTEIN 22"/>
    <property type="match status" value="1"/>
</dbReference>
<dbReference type="Gene3D" id="1.20.1250.20">
    <property type="entry name" value="MFS general substrate transporter like domains"/>
    <property type="match status" value="1"/>
</dbReference>
<sequence>MKKNNPRLINAWSSYDWANSVYNLIVTTAIFPSYYESVTKAAFGGEMVSFFGINISSAVLFTYAISFSFLIIVVSSPILSGIADYTGSKKRFMQFFTYLGSLSCMGLYFFEGPNIEYGIACSVLASVGYAGSLVFYNGFLPEIATSDRMDSISAKGFTFGYIGSVILLSINLALIMNPTVLGFGDVGAATKFGFLLVGLWWMGFAQIAFYYLKDRPTDNKMSSKVLGRGLGELKKVWAQIKARTTMKRYLLSFFFYSMGVLTVMLLAPLFASKEVGVTTIEMILVVLILQILAIFGAYFFAWLSNKKGSRFTIGSILIIWVMICIICYFLTLKIGFYILAGVLGFGMGGVQSISRSTYSRLIPKSTKDTASYFSFFDITEKLAIVIGTFAFGFINQLTGSMRNSMLFMTLFFVVGFIILQQTNLEADMKKIAEEDFDNPWDDVLEDVLD</sequence>
<evidence type="ECO:0000256" key="3">
    <source>
        <dbReference type="ARBA" id="ARBA00022692"/>
    </source>
</evidence>
<comment type="subcellular location">
    <subcellularLocation>
        <location evidence="1">Endomembrane system</location>
        <topology evidence="1">Multi-pass membrane protein</topology>
    </subcellularLocation>
</comment>
<organism evidence="8 9">
    <name type="scientific">Aureispira anguillae</name>
    <dbReference type="NCBI Taxonomy" id="2864201"/>
    <lineage>
        <taxon>Bacteria</taxon>
        <taxon>Pseudomonadati</taxon>
        <taxon>Bacteroidota</taxon>
        <taxon>Saprospiria</taxon>
        <taxon>Saprospirales</taxon>
        <taxon>Saprospiraceae</taxon>
        <taxon>Aureispira</taxon>
    </lineage>
</organism>
<keyword evidence="9" id="KW-1185">Reference proteome</keyword>
<dbReference type="SUPFAM" id="SSF103473">
    <property type="entry name" value="MFS general substrate transporter"/>
    <property type="match status" value="1"/>
</dbReference>
<proteinExistence type="predicted"/>
<dbReference type="PROSITE" id="PS50850">
    <property type="entry name" value="MFS"/>
    <property type="match status" value="1"/>
</dbReference>
<feature type="transmembrane region" description="Helical" evidence="6">
    <location>
        <begin position="400"/>
        <end position="419"/>
    </location>
</feature>
<evidence type="ECO:0000313" key="8">
    <source>
        <dbReference type="EMBL" id="BDS11667.1"/>
    </source>
</evidence>
<dbReference type="GO" id="GO:0022857">
    <property type="term" value="F:transmembrane transporter activity"/>
    <property type="evidence" value="ECO:0007669"/>
    <property type="project" value="InterPro"/>
</dbReference>
<dbReference type="AlphaFoldDB" id="A0A916DTC5"/>
<dbReference type="EMBL" id="AP026867">
    <property type="protein sequence ID" value="BDS11667.1"/>
    <property type="molecule type" value="Genomic_DNA"/>
</dbReference>
<feature type="transmembrane region" description="Helical" evidence="6">
    <location>
        <begin position="337"/>
        <end position="358"/>
    </location>
</feature>
<evidence type="ECO:0000256" key="6">
    <source>
        <dbReference type="SAM" id="Phobius"/>
    </source>
</evidence>
<dbReference type="RefSeq" id="WP_264792821.1">
    <property type="nucleotide sequence ID" value="NZ_AP026867.1"/>
</dbReference>
<name>A0A916DTC5_9BACT</name>
<keyword evidence="5 6" id="KW-0472">Membrane</keyword>